<evidence type="ECO:0000313" key="3">
    <source>
        <dbReference type="Proteomes" id="UP000314294"/>
    </source>
</evidence>
<proteinExistence type="predicted"/>
<accession>A0A4Z2EWC4</accession>
<organism evidence="2 3">
    <name type="scientific">Liparis tanakae</name>
    <name type="common">Tanaka's snailfish</name>
    <dbReference type="NCBI Taxonomy" id="230148"/>
    <lineage>
        <taxon>Eukaryota</taxon>
        <taxon>Metazoa</taxon>
        <taxon>Chordata</taxon>
        <taxon>Craniata</taxon>
        <taxon>Vertebrata</taxon>
        <taxon>Euteleostomi</taxon>
        <taxon>Actinopterygii</taxon>
        <taxon>Neopterygii</taxon>
        <taxon>Teleostei</taxon>
        <taxon>Neoteleostei</taxon>
        <taxon>Acanthomorphata</taxon>
        <taxon>Eupercaria</taxon>
        <taxon>Perciformes</taxon>
        <taxon>Cottioidei</taxon>
        <taxon>Cottales</taxon>
        <taxon>Liparidae</taxon>
        <taxon>Liparis</taxon>
    </lineage>
</organism>
<comment type="caution">
    <text evidence="2">The sequence shown here is derived from an EMBL/GenBank/DDBJ whole genome shotgun (WGS) entry which is preliminary data.</text>
</comment>
<feature type="region of interest" description="Disordered" evidence="1">
    <location>
        <begin position="77"/>
        <end position="129"/>
    </location>
</feature>
<dbReference type="EMBL" id="SRLO01002354">
    <property type="protein sequence ID" value="TNN33109.1"/>
    <property type="molecule type" value="Genomic_DNA"/>
</dbReference>
<keyword evidence="3" id="KW-1185">Reference proteome</keyword>
<reference evidence="2 3" key="1">
    <citation type="submission" date="2019-03" db="EMBL/GenBank/DDBJ databases">
        <title>First draft genome of Liparis tanakae, snailfish: a comprehensive survey of snailfish specific genes.</title>
        <authorList>
            <person name="Kim W."/>
            <person name="Song I."/>
            <person name="Jeong J.-H."/>
            <person name="Kim D."/>
            <person name="Kim S."/>
            <person name="Ryu S."/>
            <person name="Song J.Y."/>
            <person name="Lee S.K."/>
        </authorList>
    </citation>
    <scope>NUCLEOTIDE SEQUENCE [LARGE SCALE GENOMIC DNA]</scope>
    <source>
        <tissue evidence="2">Muscle</tissue>
    </source>
</reference>
<sequence length="129" mass="14260">MTALSLDDVFRESKVRSELLSVRAAALRKQAAAQRAASGEELSCVSSSKHSVHRGTPSRRTRLHDDAFLLHTALLQLSTGRKDQNKTHTTDTHHGHTPRTHTTDTHHGHTPRTHTTDTHHGHTPAQGLH</sequence>
<dbReference type="Proteomes" id="UP000314294">
    <property type="component" value="Unassembled WGS sequence"/>
</dbReference>
<protein>
    <submittedName>
        <fullName evidence="2">Uncharacterized protein</fullName>
    </submittedName>
</protein>
<dbReference type="AlphaFoldDB" id="A0A4Z2EWC4"/>
<feature type="compositionally biased region" description="Basic and acidic residues" evidence="1">
    <location>
        <begin position="80"/>
        <end position="94"/>
    </location>
</feature>
<name>A0A4Z2EWC4_9TELE</name>
<evidence type="ECO:0000313" key="2">
    <source>
        <dbReference type="EMBL" id="TNN33109.1"/>
    </source>
</evidence>
<evidence type="ECO:0000256" key="1">
    <source>
        <dbReference type="SAM" id="MobiDB-lite"/>
    </source>
</evidence>
<feature type="compositionally biased region" description="Basic residues" evidence="1">
    <location>
        <begin position="50"/>
        <end position="62"/>
    </location>
</feature>
<gene>
    <name evidence="2" type="ORF">EYF80_056724</name>
</gene>
<feature type="region of interest" description="Disordered" evidence="1">
    <location>
        <begin position="31"/>
        <end position="64"/>
    </location>
</feature>